<dbReference type="EC" id="3.4.21.-" evidence="7"/>
<dbReference type="PROSITE" id="PS00134">
    <property type="entry name" value="TRYPSIN_HIS"/>
    <property type="match status" value="1"/>
</dbReference>
<proteinExistence type="inferred from homology"/>
<feature type="domain" description="Peptidase S1" evidence="8">
    <location>
        <begin position="134"/>
        <end position="240"/>
    </location>
</feature>
<dbReference type="Gene3D" id="2.40.10.10">
    <property type="entry name" value="Trypsin-like serine proteases"/>
    <property type="match status" value="2"/>
</dbReference>
<dbReference type="InterPro" id="IPR001254">
    <property type="entry name" value="Trypsin_dom"/>
</dbReference>
<evidence type="ECO:0000256" key="2">
    <source>
        <dbReference type="ARBA" id="ARBA00008764"/>
    </source>
</evidence>
<evidence type="ECO:0000259" key="8">
    <source>
        <dbReference type="Pfam" id="PF00089"/>
    </source>
</evidence>
<dbReference type="SUPFAM" id="SSF50494">
    <property type="entry name" value="Trypsin-like serine proteases"/>
    <property type="match status" value="1"/>
</dbReference>
<protein>
    <recommendedName>
        <fullName evidence="7">Serine protease</fullName>
        <ecNumber evidence="7">3.4.21.-</ecNumber>
    </recommendedName>
</protein>
<dbReference type="PANTHER" id="PTHR15462">
    <property type="entry name" value="SERINE PROTEASE"/>
    <property type="match status" value="1"/>
</dbReference>
<dbReference type="GO" id="GO:0008236">
    <property type="term" value="F:serine-type peptidase activity"/>
    <property type="evidence" value="ECO:0007669"/>
    <property type="project" value="UniProtKB-KW"/>
</dbReference>
<keyword evidence="4 7" id="KW-0732">Signal</keyword>
<evidence type="ECO:0000313" key="10">
    <source>
        <dbReference type="Proteomes" id="UP001634394"/>
    </source>
</evidence>
<evidence type="ECO:0000256" key="6">
    <source>
        <dbReference type="ARBA" id="ARBA00022825"/>
    </source>
</evidence>
<dbReference type="InterPro" id="IPR008256">
    <property type="entry name" value="Peptidase_S1B"/>
</dbReference>
<keyword evidence="5 7" id="KW-0378">Hydrolase</keyword>
<dbReference type="PANTHER" id="PTHR15462:SF8">
    <property type="entry name" value="SERINE PROTEASE"/>
    <property type="match status" value="1"/>
</dbReference>
<dbReference type="PRINTS" id="PR00839">
    <property type="entry name" value="V8PROTEASE"/>
</dbReference>
<accession>A0ABD3UVK6</accession>
<dbReference type="AlphaFoldDB" id="A0ABD3UVK6"/>
<evidence type="ECO:0000256" key="4">
    <source>
        <dbReference type="ARBA" id="ARBA00022729"/>
    </source>
</evidence>
<keyword evidence="6 7" id="KW-0720">Serine protease</keyword>
<keyword evidence="3 7" id="KW-0645">Protease</keyword>
<comment type="caution">
    <text evidence="9">The sequence shown here is derived from an EMBL/GenBank/DDBJ whole genome shotgun (WGS) entry which is preliminary data.</text>
</comment>
<dbReference type="InterPro" id="IPR043504">
    <property type="entry name" value="Peptidase_S1_PA_chymotrypsin"/>
</dbReference>
<comment type="similarity">
    <text evidence="2 7">Belongs to the peptidase S1B family.</text>
</comment>
<gene>
    <name evidence="9" type="ORF">ACJMK2_015969</name>
</gene>
<dbReference type="Proteomes" id="UP001634394">
    <property type="component" value="Unassembled WGS sequence"/>
</dbReference>
<evidence type="ECO:0000256" key="3">
    <source>
        <dbReference type="ARBA" id="ARBA00022670"/>
    </source>
</evidence>
<organism evidence="9 10">
    <name type="scientific">Sinanodonta woodiana</name>
    <name type="common">Chinese pond mussel</name>
    <name type="synonym">Anodonta woodiana</name>
    <dbReference type="NCBI Taxonomy" id="1069815"/>
    <lineage>
        <taxon>Eukaryota</taxon>
        <taxon>Metazoa</taxon>
        <taxon>Spiralia</taxon>
        <taxon>Lophotrochozoa</taxon>
        <taxon>Mollusca</taxon>
        <taxon>Bivalvia</taxon>
        <taxon>Autobranchia</taxon>
        <taxon>Heteroconchia</taxon>
        <taxon>Palaeoheterodonta</taxon>
        <taxon>Unionida</taxon>
        <taxon>Unionoidea</taxon>
        <taxon>Unionidae</taxon>
        <taxon>Unioninae</taxon>
        <taxon>Sinanodonta</taxon>
    </lineage>
</organism>
<dbReference type="InterPro" id="IPR009003">
    <property type="entry name" value="Peptidase_S1_PA"/>
</dbReference>
<sequence length="381" mass="42569">MAFFLTLVLLKEAFLCFAAEYPSDISPNIDLLNAITNLYSTSNDAIYMLDAVPKNKGPNIETSQEKYSVTFVTLNFNPFLKSNVGPDNIDSSGYDITGFSKRSKAIQKSHPSWRKRLFIGEGESSTRIPNNKLRRFPYSNVVRLSSGCIGTLLSSSHVLTAAHCVHDGISFIENVGMIKVEVPDKIGYRVHYIVKISLPLVWLKYHGYMDAERSAWDFAVLRLNQPVHGREKFMPFYIPGSLSLDNDLHFFGFLFDYPTVMWKSSCRSEQKLLLLGGNLMLVDCESSPGNSGAAVFTENPREGERIIGLISNIMSREAMETVSSEEVEKYTTITLMTLPKIIDICSVIYLDGGDLGSCQNFVGNNMQQLSSRLIHIVHSTG</sequence>
<dbReference type="InterPro" id="IPR050966">
    <property type="entry name" value="Glutamyl_endopeptidase"/>
</dbReference>
<reference evidence="9 10" key="1">
    <citation type="submission" date="2024-11" db="EMBL/GenBank/DDBJ databases">
        <title>Chromosome-level genome assembly of the freshwater bivalve Anodonta woodiana.</title>
        <authorList>
            <person name="Chen X."/>
        </authorList>
    </citation>
    <scope>NUCLEOTIDE SEQUENCE [LARGE SCALE GENOMIC DNA]</scope>
    <source>
        <strain evidence="9">MN2024</strain>
        <tissue evidence="9">Gills</tissue>
    </source>
</reference>
<comment type="similarity">
    <text evidence="1">Belongs to the peptidase S1 family.</text>
</comment>
<feature type="chain" id="PRO_5044533046" description="Serine protease" evidence="7">
    <location>
        <begin position="19"/>
        <end position="381"/>
    </location>
</feature>
<name>A0ABD3UVK6_SINWO</name>
<keyword evidence="10" id="KW-1185">Reference proteome</keyword>
<evidence type="ECO:0000256" key="5">
    <source>
        <dbReference type="ARBA" id="ARBA00022801"/>
    </source>
</evidence>
<dbReference type="EMBL" id="JBJQND010000015">
    <property type="protein sequence ID" value="KAL3852310.1"/>
    <property type="molecule type" value="Genomic_DNA"/>
</dbReference>
<dbReference type="InterPro" id="IPR018114">
    <property type="entry name" value="TRYPSIN_HIS"/>
</dbReference>
<dbReference type="GO" id="GO:0006508">
    <property type="term" value="P:proteolysis"/>
    <property type="evidence" value="ECO:0007669"/>
    <property type="project" value="UniProtKB-KW"/>
</dbReference>
<dbReference type="Pfam" id="PF00089">
    <property type="entry name" value="Trypsin"/>
    <property type="match status" value="1"/>
</dbReference>
<evidence type="ECO:0000256" key="1">
    <source>
        <dbReference type="ARBA" id="ARBA00007664"/>
    </source>
</evidence>
<evidence type="ECO:0000256" key="7">
    <source>
        <dbReference type="RuleBase" id="RU004296"/>
    </source>
</evidence>
<feature type="signal peptide" evidence="7">
    <location>
        <begin position="1"/>
        <end position="18"/>
    </location>
</feature>
<evidence type="ECO:0000313" key="9">
    <source>
        <dbReference type="EMBL" id="KAL3852310.1"/>
    </source>
</evidence>